<accession>A0A2M9A8I8</accession>
<dbReference type="PRINTS" id="PR00103">
    <property type="entry name" value="CAMPKINASE"/>
</dbReference>
<dbReference type="InterPro" id="IPR000595">
    <property type="entry name" value="cNMP-bd_dom"/>
</dbReference>
<keyword evidence="3" id="KW-1185">Reference proteome</keyword>
<dbReference type="PANTHER" id="PTHR23011:SF28">
    <property type="entry name" value="CYCLIC NUCLEOTIDE-BINDING DOMAIN CONTAINING PROTEIN"/>
    <property type="match status" value="1"/>
</dbReference>
<evidence type="ECO:0000259" key="1">
    <source>
        <dbReference type="PROSITE" id="PS50042"/>
    </source>
</evidence>
<evidence type="ECO:0000313" key="3">
    <source>
        <dbReference type="Proteomes" id="UP000231134"/>
    </source>
</evidence>
<gene>
    <name evidence="2" type="ORF">BGX16_1931</name>
</gene>
<sequence length="158" mass="17672">MDQSGDVSQLVKSLMVSDIFKGLSAELIEEFNDIICRVHLSKDEILIEEGTESFSFYVVESGDIEVYFSVPGQSQFLEACRLKVGSVVGEMALLENDVHSARVVAKTEASVIKIDSKAFLLYLESNPNVGFIVMRNLAKLISNRLRYTDQFVRHVAAY</sequence>
<proteinExistence type="predicted"/>
<organism evidence="2 3">
    <name type="scientific">Hallerella succinigenes</name>
    <dbReference type="NCBI Taxonomy" id="1896222"/>
    <lineage>
        <taxon>Bacteria</taxon>
        <taxon>Pseudomonadati</taxon>
        <taxon>Fibrobacterota</taxon>
        <taxon>Fibrobacteria</taxon>
        <taxon>Fibrobacterales</taxon>
        <taxon>Fibrobacteraceae</taxon>
        <taxon>Hallerella</taxon>
    </lineage>
</organism>
<dbReference type="SUPFAM" id="SSF51206">
    <property type="entry name" value="cAMP-binding domain-like"/>
    <property type="match status" value="1"/>
</dbReference>
<feature type="domain" description="Cyclic nucleotide-binding" evidence="1">
    <location>
        <begin position="19"/>
        <end position="119"/>
    </location>
</feature>
<dbReference type="Proteomes" id="UP000231134">
    <property type="component" value="Unassembled WGS sequence"/>
</dbReference>
<dbReference type="CDD" id="cd00038">
    <property type="entry name" value="CAP_ED"/>
    <property type="match status" value="1"/>
</dbReference>
<dbReference type="SMART" id="SM00100">
    <property type="entry name" value="cNMP"/>
    <property type="match status" value="1"/>
</dbReference>
<dbReference type="EMBL" id="PGEX01000001">
    <property type="protein sequence ID" value="PJJ41923.1"/>
    <property type="molecule type" value="Genomic_DNA"/>
</dbReference>
<evidence type="ECO:0000313" key="2">
    <source>
        <dbReference type="EMBL" id="PJJ41923.1"/>
    </source>
</evidence>
<dbReference type="InterPro" id="IPR018490">
    <property type="entry name" value="cNMP-bd_dom_sf"/>
</dbReference>
<dbReference type="OrthoDB" id="9812325at2"/>
<dbReference type="PROSITE" id="PS50042">
    <property type="entry name" value="CNMP_BINDING_3"/>
    <property type="match status" value="1"/>
</dbReference>
<dbReference type="Pfam" id="PF00027">
    <property type="entry name" value="cNMP_binding"/>
    <property type="match status" value="1"/>
</dbReference>
<dbReference type="AlphaFoldDB" id="A0A2M9A8I8"/>
<name>A0A2M9A8I8_9BACT</name>
<protein>
    <recommendedName>
        <fullName evidence="1">Cyclic nucleotide-binding domain-containing protein</fullName>
    </recommendedName>
</protein>
<dbReference type="RefSeq" id="WP_100425829.1">
    <property type="nucleotide sequence ID" value="NZ_JAQXKX010000026.1"/>
</dbReference>
<reference evidence="2 3" key="1">
    <citation type="submission" date="2017-11" db="EMBL/GenBank/DDBJ databases">
        <title>Animal gut microbial communities from fecal samples from Wisconsin, USA.</title>
        <authorList>
            <person name="Neumann A."/>
        </authorList>
    </citation>
    <scope>NUCLEOTIDE SEQUENCE [LARGE SCALE GENOMIC DNA]</scope>
    <source>
        <strain evidence="2 3">UWS3</strain>
    </source>
</reference>
<dbReference type="PANTHER" id="PTHR23011">
    <property type="entry name" value="CYCLIC NUCLEOTIDE-BINDING DOMAIN CONTAINING PROTEIN"/>
    <property type="match status" value="1"/>
</dbReference>
<comment type="caution">
    <text evidence="2">The sequence shown here is derived from an EMBL/GenBank/DDBJ whole genome shotgun (WGS) entry which is preliminary data.</text>
</comment>
<dbReference type="Gene3D" id="2.60.120.10">
    <property type="entry name" value="Jelly Rolls"/>
    <property type="match status" value="1"/>
</dbReference>
<dbReference type="InterPro" id="IPR014710">
    <property type="entry name" value="RmlC-like_jellyroll"/>
</dbReference>